<accession>A0A346Y504</accession>
<dbReference type="AlphaFoldDB" id="A0A346Y504"/>
<dbReference type="Proteomes" id="UP000264006">
    <property type="component" value="Chromosome"/>
</dbReference>
<reference evidence="1 2" key="1">
    <citation type="submission" date="2018-09" db="EMBL/GenBank/DDBJ databases">
        <title>Complete genome sequence of Euzebya sp. DY32-46 isolated from seawater of Pacific Ocean.</title>
        <authorList>
            <person name="Xu L."/>
            <person name="Wu Y.-H."/>
            <person name="Xu X.-W."/>
        </authorList>
    </citation>
    <scope>NUCLEOTIDE SEQUENCE [LARGE SCALE GENOMIC DNA]</scope>
    <source>
        <strain evidence="1 2">DY32-46</strain>
    </source>
</reference>
<proteinExistence type="predicted"/>
<evidence type="ECO:0000313" key="2">
    <source>
        <dbReference type="Proteomes" id="UP000264006"/>
    </source>
</evidence>
<name>A0A346Y504_9ACTN</name>
<keyword evidence="2" id="KW-1185">Reference proteome</keyword>
<gene>
    <name evidence="1" type="ORF">DVS28_a4894</name>
</gene>
<dbReference type="EMBL" id="CP031165">
    <property type="protein sequence ID" value="AXV09551.1"/>
    <property type="molecule type" value="Genomic_DNA"/>
</dbReference>
<dbReference type="KEGG" id="euz:DVS28_a4894"/>
<evidence type="ECO:0000313" key="1">
    <source>
        <dbReference type="EMBL" id="AXV09551.1"/>
    </source>
</evidence>
<organism evidence="1 2">
    <name type="scientific">Euzebya pacifica</name>
    <dbReference type="NCBI Taxonomy" id="1608957"/>
    <lineage>
        <taxon>Bacteria</taxon>
        <taxon>Bacillati</taxon>
        <taxon>Actinomycetota</taxon>
        <taxon>Nitriliruptoria</taxon>
        <taxon>Euzebyales</taxon>
    </lineage>
</organism>
<protein>
    <submittedName>
        <fullName evidence="1">Uncharacterized protein</fullName>
    </submittedName>
</protein>
<sequence>MTVDDDLVEFVRGESDESMSAVVNAALAGHVDKLRRRAALAALLAGWDETWGQ</sequence>